<sequence>MNTKLTTLLQLADPALPIGGFNHSGGLETFVQQGVVDNAGRLKEYVAVQLEQNWAYNDGAYVSLAYDAAQAGDFERLAEIDRHAVAAKAPREIREASLKLGVRLLKIFARRETAAIVQRFQTGMAHQEAHGCYPVTFGLIAAVLQQNKADALAAFYYNAAAGAVTNGVKLIPLSQMDGQDILFDLHEAIARAVAASLNPDPEWLGAACAAADIRAMQHERLYTRLYMS</sequence>
<dbReference type="PANTHER" id="PTHR33620">
    <property type="entry name" value="UREASE ACCESSORY PROTEIN F"/>
    <property type="match status" value="1"/>
</dbReference>
<keyword evidence="1 3" id="KW-0996">Nickel insertion</keyword>
<comment type="function">
    <text evidence="3">Required for maturation of urease via the functional incorporation of the urease nickel metallocenter.</text>
</comment>
<comment type="similarity">
    <text evidence="3">Belongs to the UreF family.</text>
</comment>
<evidence type="ECO:0000313" key="5">
    <source>
        <dbReference type="Proteomes" id="UP000193118"/>
    </source>
</evidence>
<dbReference type="GO" id="GO:0016151">
    <property type="term" value="F:nickel cation binding"/>
    <property type="evidence" value="ECO:0007669"/>
    <property type="project" value="UniProtKB-UniRule"/>
</dbReference>
<dbReference type="InterPro" id="IPR002639">
    <property type="entry name" value="UreF"/>
</dbReference>
<dbReference type="GeneID" id="94580194"/>
<keyword evidence="5" id="KW-1185">Reference proteome</keyword>
<dbReference type="OrthoDB" id="9798772at2"/>
<proteinExistence type="inferred from homology"/>
<evidence type="ECO:0000256" key="1">
    <source>
        <dbReference type="ARBA" id="ARBA00022988"/>
    </source>
</evidence>
<evidence type="ECO:0000256" key="2">
    <source>
        <dbReference type="ARBA" id="ARBA00023186"/>
    </source>
</evidence>
<dbReference type="GO" id="GO:0005737">
    <property type="term" value="C:cytoplasm"/>
    <property type="evidence" value="ECO:0007669"/>
    <property type="project" value="UniProtKB-SubCell"/>
</dbReference>
<dbReference type="STRING" id="194197.BWD09_05525"/>
<name>A0A1X3DCJ4_9NEIS</name>
<dbReference type="InterPro" id="IPR038277">
    <property type="entry name" value="UreF_sf"/>
</dbReference>
<accession>A0A1X3DCJ4</accession>
<dbReference type="Pfam" id="PF01730">
    <property type="entry name" value="UreF"/>
    <property type="match status" value="1"/>
</dbReference>
<organism evidence="4 5">
    <name type="scientific">Neisseria dentiae</name>
    <dbReference type="NCBI Taxonomy" id="194197"/>
    <lineage>
        <taxon>Bacteria</taxon>
        <taxon>Pseudomonadati</taxon>
        <taxon>Pseudomonadota</taxon>
        <taxon>Betaproteobacteria</taxon>
        <taxon>Neisseriales</taxon>
        <taxon>Neisseriaceae</taxon>
        <taxon>Neisseria</taxon>
    </lineage>
</organism>
<gene>
    <name evidence="3" type="primary">ureF</name>
    <name evidence="4" type="ORF">BWD09_05525</name>
</gene>
<reference evidence="5" key="1">
    <citation type="submission" date="2017-01" db="EMBL/GenBank/DDBJ databases">
        <authorList>
            <person name="Wolfgang W.J."/>
            <person name="Cole J."/>
            <person name="Wroblewski D."/>
            <person name="Mcginnis J."/>
            <person name="Musser K.A."/>
        </authorList>
    </citation>
    <scope>NUCLEOTIDE SEQUENCE [LARGE SCALE GENOMIC DNA]</scope>
    <source>
        <strain evidence="5">DSM 19151</strain>
    </source>
</reference>
<keyword evidence="3" id="KW-0963">Cytoplasm</keyword>
<dbReference type="RefSeq" id="WP_085365711.1">
    <property type="nucleotide sequence ID" value="NZ_CAUJPZ010000017.1"/>
</dbReference>
<dbReference type="PANTHER" id="PTHR33620:SF1">
    <property type="entry name" value="UREASE ACCESSORY PROTEIN F"/>
    <property type="match status" value="1"/>
</dbReference>
<dbReference type="Proteomes" id="UP000193118">
    <property type="component" value="Unassembled WGS sequence"/>
</dbReference>
<comment type="caution">
    <text evidence="4">The sequence shown here is derived from an EMBL/GenBank/DDBJ whole genome shotgun (WGS) entry which is preliminary data.</text>
</comment>
<protein>
    <recommendedName>
        <fullName evidence="3">Urease accessory protein UreF</fullName>
    </recommendedName>
</protein>
<comment type="subunit">
    <text evidence="3">UreD, UreF and UreG form a complex that acts as a GTP-hydrolysis-dependent molecular chaperone, activating the urease apoprotein by helping to assemble the nickel containing metallocenter of UreC. The UreE protein probably delivers the nickel.</text>
</comment>
<evidence type="ECO:0000313" key="4">
    <source>
        <dbReference type="EMBL" id="OSI17452.1"/>
    </source>
</evidence>
<evidence type="ECO:0000256" key="3">
    <source>
        <dbReference type="HAMAP-Rule" id="MF_01385"/>
    </source>
</evidence>
<dbReference type="PIRSF" id="PIRSF009467">
    <property type="entry name" value="Ureas_acces_UreF"/>
    <property type="match status" value="1"/>
</dbReference>
<comment type="subcellular location">
    <subcellularLocation>
        <location evidence="3">Cytoplasm</location>
    </subcellularLocation>
</comment>
<dbReference type="Gene3D" id="1.10.4190.10">
    <property type="entry name" value="Urease accessory protein UreF"/>
    <property type="match status" value="1"/>
</dbReference>
<dbReference type="HAMAP" id="MF_01385">
    <property type="entry name" value="UreF"/>
    <property type="match status" value="1"/>
</dbReference>
<dbReference type="AlphaFoldDB" id="A0A1X3DCJ4"/>
<keyword evidence="2 3" id="KW-0143">Chaperone</keyword>
<dbReference type="EMBL" id="MTBO01000010">
    <property type="protein sequence ID" value="OSI17452.1"/>
    <property type="molecule type" value="Genomic_DNA"/>
</dbReference>